<evidence type="ECO:0000313" key="2">
    <source>
        <dbReference type="EMBL" id="MBC8756452.1"/>
    </source>
</evidence>
<evidence type="ECO:0000256" key="1">
    <source>
        <dbReference type="SAM" id="Phobius"/>
    </source>
</evidence>
<evidence type="ECO:0000313" key="3">
    <source>
        <dbReference type="Proteomes" id="UP000619238"/>
    </source>
</evidence>
<keyword evidence="1" id="KW-0812">Transmembrane</keyword>
<dbReference type="RefSeq" id="WP_187563487.1">
    <property type="nucleotide sequence ID" value="NZ_JACGWS010000011.1"/>
</dbReference>
<sequence>MNIIPLAIMIRRQLNGSHKAVLYVIVLILVSSCSVVDVNRNYNYFNGNEFYNDSLKISARFFGDINYLFPSKSEYKKIMSTNDLNISYKDLVVAGKAYSSPKYDLLFFYKIDKTLQSSTESTTVDLVVNDTIENFVVYRKTEKTKAIYVYLKAIGTHKSNRSMLQDGKSIVNSVRFDNSLKDELTYMKVFNTYKQEDNILFVESKFENAPIEKKNNNEWTKFQLLTTILSKDPTYKNYNDLVAKFELKREKYLKKHIDSILKNNRNVTFEDSFLAKIKQISSKTQVLMLNEMHWHPKHRIAALKMLATLKENGFKYLAVEAIDKEKNSFFQNSSFPLKSSGYYTREPYFGLFIREALKLGFTIVGYDDFSTENREQTQAINIKSILDTDPNAKIVVYSGIDHILEKDATNKRMAEYFMELTNINPVTIDQVEIPYTSSNTLTLLESAALKNVPKINTNVDYFLLNNLKPALESIYEKEQLKTINFTNELLNNHENEQLLFSFYFANEYSKYKSNSIAILNKISAIDKKGINFSLPVGAYQLVVKDIHNNLIISELITVD</sequence>
<proteinExistence type="predicted"/>
<dbReference type="Proteomes" id="UP000619238">
    <property type="component" value="Unassembled WGS sequence"/>
</dbReference>
<gene>
    <name evidence="2" type="ORF">H2O64_17390</name>
</gene>
<keyword evidence="1" id="KW-0472">Membrane</keyword>
<dbReference type="EMBL" id="JACGWS010000011">
    <property type="protein sequence ID" value="MBC8756452.1"/>
    <property type="molecule type" value="Genomic_DNA"/>
</dbReference>
<name>A0ABR7QD03_9FLAO</name>
<protein>
    <submittedName>
        <fullName evidence="2">Uncharacterized protein</fullName>
    </submittedName>
</protein>
<feature type="transmembrane region" description="Helical" evidence="1">
    <location>
        <begin position="20"/>
        <end position="38"/>
    </location>
</feature>
<accession>A0ABR7QD03</accession>
<keyword evidence="1" id="KW-1133">Transmembrane helix</keyword>
<reference evidence="2 3" key="1">
    <citation type="submission" date="2020-07" db="EMBL/GenBank/DDBJ databases">
        <title>Description of Kordia aestuariivivens sp. nov., isolated from a tidal flat.</title>
        <authorList>
            <person name="Park S."/>
            <person name="Yoon J.-H."/>
        </authorList>
    </citation>
    <scope>NUCLEOTIDE SEQUENCE [LARGE SCALE GENOMIC DNA]</scope>
    <source>
        <strain evidence="2 3">YSTF-M3</strain>
    </source>
</reference>
<organism evidence="2 3">
    <name type="scientific">Kordia aestuariivivens</name>
    <dbReference type="NCBI Taxonomy" id="2759037"/>
    <lineage>
        <taxon>Bacteria</taxon>
        <taxon>Pseudomonadati</taxon>
        <taxon>Bacteroidota</taxon>
        <taxon>Flavobacteriia</taxon>
        <taxon>Flavobacteriales</taxon>
        <taxon>Flavobacteriaceae</taxon>
        <taxon>Kordia</taxon>
    </lineage>
</organism>
<comment type="caution">
    <text evidence="2">The sequence shown here is derived from an EMBL/GenBank/DDBJ whole genome shotgun (WGS) entry which is preliminary data.</text>
</comment>
<keyword evidence="3" id="KW-1185">Reference proteome</keyword>